<dbReference type="GO" id="GO:0015668">
    <property type="term" value="F:type III site-specific deoxyribonuclease activity"/>
    <property type="evidence" value="ECO:0007669"/>
    <property type="project" value="UniProtKB-EC"/>
</dbReference>
<dbReference type="AlphaFoldDB" id="A0A841EFX6"/>
<dbReference type="SUPFAM" id="SSF52540">
    <property type="entry name" value="P-loop containing nucleoside triphosphate hydrolases"/>
    <property type="match status" value="2"/>
</dbReference>
<dbReference type="GO" id="GO:0005524">
    <property type="term" value="F:ATP binding"/>
    <property type="evidence" value="ECO:0007669"/>
    <property type="project" value="InterPro"/>
</dbReference>
<organism evidence="2 3">
    <name type="scientific">Arcicella rosea</name>
    <dbReference type="NCBI Taxonomy" id="502909"/>
    <lineage>
        <taxon>Bacteria</taxon>
        <taxon>Pseudomonadati</taxon>
        <taxon>Bacteroidota</taxon>
        <taxon>Cytophagia</taxon>
        <taxon>Cytophagales</taxon>
        <taxon>Flectobacillaceae</taxon>
        <taxon>Arcicella</taxon>
    </lineage>
</organism>
<dbReference type="PANTHER" id="PTHR47396:SF1">
    <property type="entry name" value="ATP-DEPENDENT HELICASE IRC3-RELATED"/>
    <property type="match status" value="1"/>
</dbReference>
<keyword evidence="3" id="KW-1185">Reference proteome</keyword>
<dbReference type="InterPro" id="IPR014001">
    <property type="entry name" value="Helicase_ATP-bd"/>
</dbReference>
<dbReference type="Pfam" id="PF04851">
    <property type="entry name" value="ResIII"/>
    <property type="match status" value="1"/>
</dbReference>
<dbReference type="PROSITE" id="PS51192">
    <property type="entry name" value="HELICASE_ATP_BIND_1"/>
    <property type="match status" value="1"/>
</dbReference>
<dbReference type="InterPro" id="IPR050742">
    <property type="entry name" value="Helicase_Restrict-Modif_Enz"/>
</dbReference>
<reference evidence="2 3" key="1">
    <citation type="submission" date="2020-08" db="EMBL/GenBank/DDBJ databases">
        <title>Functional genomics of gut bacteria from endangered species of beetles.</title>
        <authorList>
            <person name="Carlos-Shanley C."/>
        </authorList>
    </citation>
    <scope>NUCLEOTIDE SEQUENCE [LARGE SCALE GENOMIC DNA]</scope>
    <source>
        <strain evidence="2 3">S00070</strain>
    </source>
</reference>
<dbReference type="Proteomes" id="UP000524404">
    <property type="component" value="Unassembled WGS sequence"/>
</dbReference>
<comment type="caution">
    <text evidence="2">The sequence shown here is derived from an EMBL/GenBank/DDBJ whole genome shotgun (WGS) entry which is preliminary data.</text>
</comment>
<feature type="domain" description="Helicase ATP-binding" evidence="1">
    <location>
        <begin position="57"/>
        <end position="246"/>
    </location>
</feature>
<dbReference type="InterPro" id="IPR006935">
    <property type="entry name" value="Helicase/UvrB_N"/>
</dbReference>
<evidence type="ECO:0000313" key="2">
    <source>
        <dbReference type="EMBL" id="MBB6002045.1"/>
    </source>
</evidence>
<sequence length="852" mass="99605">MKPFLYDTIEKEVGRNSIRKINIPLSIIDNLNPNFSIRPYQKNAFQHFMAFEQEEFEGKPNSPYHLLFNMATGSGKTLMMAGLILYLYEKGYRNFLFFVNSSNIIQKTKDNFLNNLSSKFLFNQGIFFDNKEVILKEVKNFEDADNENINICFTTIQLLHTSLTNTKEGALTIEDFKDKKIVLMADEAHHLNTSTRSQINIEGTWEGTVMSILEQNRENYLLEFTATMDFESREITEKYADKVIFKYDLAQFRKDGYSKDIDLIRSYFGENERMLQAILLSQYRQELATKNVINLKPVILFKAKKTIAESEQNKEKFHKLIENLNPEMIERLVNDSTLEIIKKANLFFDENGISYTTLTSRIQSNFKPENCISANSDNEAEANQIKLNTLEDDNNPIRAVFAVQKLNEGWDVLNLFDIVRLYEDRDGADAKGRLGKTTLSEAQLIGRGARYFPFSLNGEDKYTRKFDKDLSNELKILEELYYHTKEDSRYISEITRALVESGIYEDDKDMVMKELKLKESFKNTDFYKKGVVFLNEKVVKNYQSVYSLSDLGVSQKNIIYTLSSGVGKKTDVFGVLEQEMDVLGNKIVKVNDIPLHVVRYALTTNHFFYFNSIKKYFPKLSSSIEFCEQEEYLGGLAIEFRGTEKRRNNLSNQDYLDGLKSLLVIIEEQMKANISIYEGTTHFKPHPLRTTFEDKTLRVSKYEERAKGQENLVNDKDWYAYNANFGTIEEKNFVEMFSKRFESWSVKFDDMYLIRNERSIKIYDKIGRAFEPDFLLFAKQKEGDNLTMQVFIEPKGKHLAKEDKWKEDFLHQLREDKKTIEFNTDHYLITGLPFYNTLQENEFIRNMESILE</sequence>
<evidence type="ECO:0000313" key="3">
    <source>
        <dbReference type="Proteomes" id="UP000524404"/>
    </source>
</evidence>
<accession>A0A841EFX6</accession>
<dbReference type="EMBL" id="JACHKT010000003">
    <property type="protein sequence ID" value="MBB6002045.1"/>
    <property type="molecule type" value="Genomic_DNA"/>
</dbReference>
<dbReference type="GO" id="GO:0003677">
    <property type="term" value="F:DNA binding"/>
    <property type="evidence" value="ECO:0007669"/>
    <property type="project" value="InterPro"/>
</dbReference>
<gene>
    <name evidence="2" type="ORF">HNP25_000694</name>
</gene>
<proteinExistence type="predicted"/>
<evidence type="ECO:0000259" key="1">
    <source>
        <dbReference type="PROSITE" id="PS51192"/>
    </source>
</evidence>
<dbReference type="EC" id="3.1.21.5" evidence="2"/>
<dbReference type="InterPro" id="IPR027417">
    <property type="entry name" value="P-loop_NTPase"/>
</dbReference>
<dbReference type="GO" id="GO:0005829">
    <property type="term" value="C:cytosol"/>
    <property type="evidence" value="ECO:0007669"/>
    <property type="project" value="TreeGrafter"/>
</dbReference>
<dbReference type="Gene3D" id="3.40.50.300">
    <property type="entry name" value="P-loop containing nucleotide triphosphate hydrolases"/>
    <property type="match status" value="1"/>
</dbReference>
<protein>
    <submittedName>
        <fullName evidence="2">Type III restriction enzyme</fullName>
        <ecNumber evidence="2">3.1.21.5</ecNumber>
    </submittedName>
</protein>
<dbReference type="SMART" id="SM00487">
    <property type="entry name" value="DEXDc"/>
    <property type="match status" value="1"/>
</dbReference>
<dbReference type="CDD" id="cd18785">
    <property type="entry name" value="SF2_C"/>
    <property type="match status" value="1"/>
</dbReference>
<dbReference type="PANTHER" id="PTHR47396">
    <property type="entry name" value="TYPE I RESTRICTION ENZYME ECOKI R PROTEIN"/>
    <property type="match status" value="1"/>
</dbReference>
<keyword evidence="2" id="KW-0378">Hydrolase</keyword>
<dbReference type="RefSeq" id="WP_221432382.1">
    <property type="nucleotide sequence ID" value="NZ_JACHKT010000003.1"/>
</dbReference>
<name>A0A841EFX6_9BACT</name>